<name>A0A6C0ARJ9_9ZZZZ</name>
<dbReference type="EMBL" id="MN740761">
    <property type="protein sequence ID" value="QHS81895.1"/>
    <property type="molecule type" value="Genomic_DNA"/>
</dbReference>
<dbReference type="AlphaFoldDB" id="A0A6C0ARJ9"/>
<accession>A0A6C0ARJ9</accession>
<proteinExistence type="predicted"/>
<sequence length="100" mass="11807">MSVKVLEIGTSPYNNPLIKVHFKMPVSHAIEWIQCMMGIQPIQILKDEQDEIEFIEIRPRSVYIQTVLPLQLQHYVSLIKECLKNGTWYDFIDNKLDYVK</sequence>
<evidence type="ECO:0000313" key="1">
    <source>
        <dbReference type="EMBL" id="QHS81895.1"/>
    </source>
</evidence>
<protein>
    <submittedName>
        <fullName evidence="1">Uncharacterized protein</fullName>
    </submittedName>
</protein>
<organism evidence="1">
    <name type="scientific">viral metagenome</name>
    <dbReference type="NCBI Taxonomy" id="1070528"/>
    <lineage>
        <taxon>unclassified sequences</taxon>
        <taxon>metagenomes</taxon>
        <taxon>organismal metagenomes</taxon>
    </lineage>
</organism>
<reference evidence="1" key="1">
    <citation type="journal article" date="2020" name="Nature">
        <title>Giant virus diversity and host interactions through global metagenomics.</title>
        <authorList>
            <person name="Schulz F."/>
            <person name="Roux S."/>
            <person name="Paez-Espino D."/>
            <person name="Jungbluth S."/>
            <person name="Walsh D.A."/>
            <person name="Denef V.J."/>
            <person name="McMahon K.D."/>
            <person name="Konstantinidis K.T."/>
            <person name="Eloe-Fadrosh E.A."/>
            <person name="Kyrpides N.C."/>
            <person name="Woyke T."/>
        </authorList>
    </citation>
    <scope>NUCLEOTIDE SEQUENCE</scope>
    <source>
        <strain evidence="1">GVMAG-S-1101164-72</strain>
    </source>
</reference>